<sequence>MQYASSWFTCATCPAGTYSEAHSLECRTCPTGYAVNPTNDGCDATFPPMVSTDDPAGAASGYAFGAGLASFEHFIVVGSPGDGTGKLQLLQYAASSWTLVDTHSSSIGTNLLGSAIVMDDRWVIAGAPGISSESGSVLAVLRFGTFFSDSPQVITSRGTTGGEFGKTLALDGGTLVVAWPSEGTGSVTVYVLDADDVWQPDTDIACPDDTNGAEFGLSLALSGTVLAVGAPSTTDHAKPGIVAVYRFNSAWPVTPDQTLTFDPPAAGEEFGRALALEDGATLFVGYALYTHTAGTVDVSNTGAVARYVYSPADTTWAIDKRMLALTPTASEEVGTSIVVTGSALFAAAPYADITTATTTTSVPDGGLAYTFDLESGSHLTPIAPDYDAVTLFGSSIASDRAVVFGAPDTGSTGRIFILAKTDCPANYYGSDWHSCTACPSDSYSTAGSLTCVTCSADQTVVRTNSGGQCVSSLQYVPVEPPAAITYTANDFGMAVVIVDDVIVVGAPAVPDASAAPDMGRVYVYQFNPTMLAFDLEQTLVIGDSVAGDRCGTALATTNMQLFVGSPSHDTDGVVYIYNRDGAVFSYSQTITAADQAGASGFGTALAASSSFLVVGAPASTFSAVAGAGGAVIYTPSAGTYPTWTFSAFIGNSAFQQCGLSLALGCPGDASTGVNCGVSTHTFSSGWASVTPLPGTDNTLFGQSVAMADGFLTVGAPSDSFGAVYSFERSTAGWVDSIIPSFAAASDIDLGMSVGMANGYAAAGVPQFDPGALPASTGAVYIYTEEYPRYWAESFYIQPADTDQVASGNLGSTVAMTANAIIAATPSDGQTGRIFVWSSYNCPAGQYADTWHSCADCPSGSVFNGSPFFCTPCDPGYYSLAGSSECIPASSGYFVPNDGQPHATQTLCPAGQYQHDEGQTSCITATAGYAVVDPDAPTAIETCTAGHYSSSDGATACTPASAGHYVPADAQPHTSQETCPSGEHQSLTGQTSCELCAAGSFAATGGLADCTEATTDHYVPLEGSTTELPCGIGASQTLTGQASCDTDYAVLTLAPDPSLSAPHDFGVAVAAEGDLILASVYPDATNVGAIAKYEFSAATWAFAGLVTPAADHDHWGAKIALSSAWIVVSTGGHSNYVEAAPRSSTTFGTFQQITPTSVPHDSNAFGTAIAVSDSGLVVVGVPDSTSGAVSGHGAFYVFENATETGGWVQTATSNSAIVIATMSGFGKHVGIADDGSTAIILVGHDDSSQDPVLAYTAGSVSAAPNPTLTVADVGAPFAVSGETVAAAGPTYTVGSDANAGSIAVYDAIAQSNGDSLASWDPDADEAIGTAIGIGDGYLAVTSSARGRVYLWTKGTGFTQATQFVHTGSFSASFGTSVAVSSFGLVWSDPETDAGLVYIVNPPNCSAGRAIASFYQCTACAAGTANPYTGQLTCQNCFNGSYSDTPGRSECLNATAGHYVPNVDEPHETFSTCLAGQTSADGASQCTDCAATEYAAAGASSCTTIPAGSHGVGDHSAAVQCSAGTAQHLTGQASCYACNNGNYSSSDGATSCSQADEGHYVPADSGQHVTQESCTPGTAQNETGQASCFMCNGGFFSNTSAATACFEADRGYYVPADITGKTSALPCNSGKYSPVTGASGCLTCPSGWLTPSDGAYSGCSRTVSNNTDAVIIDEPVTSATFESLTCMLVSDPDTGKTVIVPLTANHTVVSGNYSLEVETSGGSSSHTLSVESDLEIGSPTVSLGSGSLEGIVISTICPASMTLGPYTEALTAVRIVGSEVLCVTDKPVTGTELHTDFTPSFSDVASGTSVVLCVGVAEVDFTDTTGVTLVVDDVTQPAESLFLQDGDVCVAMATASSVPTVDAVFTMTTGGFKVAAFYSGELFVSVTPLVTDPIDGGSSSSGAIVAVVIVLLLLLLVSFCCCIAIAAVLVGGGAFVAVDAAGVFLFISMKKGKTVQSAMDVDPATPDVPAATPRVLPPSHLPALPSMPNAVPINAVAKPTPPSALPRIGVPLSPSPIAAAPAGMLPKLPIVPNGGPSDVSPSPLPSKPLSPPPDTPKGDWTKLRQLKPGQLPSSAVKTGAPKLQMPMLPPIAPPSPKSG</sequence>
<feature type="region of interest" description="Disordered" evidence="1">
    <location>
        <begin position="2027"/>
        <end position="2097"/>
    </location>
</feature>
<reference evidence="3" key="1">
    <citation type="submission" date="2021-05" db="EMBL/GenBank/DDBJ databases">
        <title>A free-living protist that lacks canonical eukaryotic 1 DNA replication and segregation systems.</title>
        <authorList>
            <person name="Salas-Leiva D.E."/>
            <person name="Tromer E.C."/>
            <person name="Curtis B.A."/>
            <person name="Jerlstrom-Hultqvist J."/>
            <person name="Kolisko M."/>
            <person name="Yi Z."/>
            <person name="Salas-Leiva J.S."/>
            <person name="Gallot-Lavallee L."/>
            <person name="Kops G.J.P.L."/>
            <person name="Archibald J.M."/>
            <person name="Simpson A.G.B."/>
            <person name="Roger A.J."/>
        </authorList>
    </citation>
    <scope>NUCLEOTIDE SEQUENCE</scope>
    <source>
        <strain evidence="3">BICM</strain>
    </source>
</reference>
<keyword evidence="2" id="KW-0472">Membrane</keyword>
<dbReference type="InterPro" id="IPR028994">
    <property type="entry name" value="Integrin_alpha_N"/>
</dbReference>
<dbReference type="PANTHER" id="PTHR46967">
    <property type="entry name" value="INSULIN-LIKE GROWTH FACTOR BINDING PROTEIN,N-TERMINAL"/>
    <property type="match status" value="1"/>
</dbReference>
<dbReference type="PANTHER" id="PTHR46967:SF2">
    <property type="entry name" value="SUSHI, VON WILLEBRAND FACTOR TYPE A, EGF AND PENTRAXIN DOMAIN-CONTAINING PROTEIN 1-LIKE"/>
    <property type="match status" value="1"/>
</dbReference>
<evidence type="ECO:0000256" key="1">
    <source>
        <dbReference type="SAM" id="MobiDB-lite"/>
    </source>
</evidence>
<keyword evidence="2" id="KW-1133">Transmembrane helix</keyword>
<feature type="transmembrane region" description="Helical" evidence="2">
    <location>
        <begin position="1901"/>
        <end position="1924"/>
    </location>
</feature>
<gene>
    <name evidence="3" type="ORF">J8273_6558</name>
</gene>
<name>A0A8J6DY89_9EUKA</name>
<dbReference type="SMART" id="SM00191">
    <property type="entry name" value="Int_alpha"/>
    <property type="match status" value="7"/>
</dbReference>
<dbReference type="OrthoDB" id="413581at2759"/>
<dbReference type="InterPro" id="IPR013519">
    <property type="entry name" value="Int_alpha_beta-p"/>
</dbReference>
<evidence type="ECO:0008006" key="5">
    <source>
        <dbReference type="Google" id="ProtNLM"/>
    </source>
</evidence>
<organism evidence="3 4">
    <name type="scientific">Carpediemonas membranifera</name>
    <dbReference type="NCBI Taxonomy" id="201153"/>
    <lineage>
        <taxon>Eukaryota</taxon>
        <taxon>Metamonada</taxon>
        <taxon>Carpediemonas-like organisms</taxon>
        <taxon>Carpediemonas</taxon>
    </lineage>
</organism>
<keyword evidence="2" id="KW-0812">Transmembrane</keyword>
<dbReference type="Gene3D" id="2.130.10.130">
    <property type="entry name" value="Integrin alpha, N-terminal"/>
    <property type="match status" value="2"/>
</dbReference>
<dbReference type="Proteomes" id="UP000717585">
    <property type="component" value="Unassembled WGS sequence"/>
</dbReference>
<proteinExistence type="predicted"/>
<dbReference type="InterPro" id="IPR009030">
    <property type="entry name" value="Growth_fac_rcpt_cys_sf"/>
</dbReference>
<dbReference type="SUPFAM" id="SSF82171">
    <property type="entry name" value="DPP6 N-terminal domain-like"/>
    <property type="match status" value="1"/>
</dbReference>
<feature type="compositionally biased region" description="Pro residues" evidence="1">
    <location>
        <begin position="2040"/>
        <end position="2053"/>
    </location>
</feature>
<dbReference type="SMART" id="SM01411">
    <property type="entry name" value="Ephrin_rec_like"/>
    <property type="match status" value="10"/>
</dbReference>
<dbReference type="EMBL" id="JAHDYR010000053">
    <property type="protein sequence ID" value="KAG9391779.1"/>
    <property type="molecule type" value="Genomic_DNA"/>
</dbReference>
<evidence type="ECO:0000313" key="4">
    <source>
        <dbReference type="Proteomes" id="UP000717585"/>
    </source>
</evidence>
<evidence type="ECO:0000256" key="2">
    <source>
        <dbReference type="SAM" id="Phobius"/>
    </source>
</evidence>
<protein>
    <recommendedName>
        <fullName evidence="5">Tyrosine-protein kinase ephrin type A/B receptor-like domain-containing protein</fullName>
    </recommendedName>
</protein>
<feature type="transmembrane region" description="Helical" evidence="2">
    <location>
        <begin position="1930"/>
        <end position="1947"/>
    </location>
</feature>
<keyword evidence="4" id="KW-1185">Reference proteome</keyword>
<accession>A0A8J6DY89</accession>
<dbReference type="Gene3D" id="2.10.50.10">
    <property type="entry name" value="Tumor Necrosis Factor Receptor, subunit A, domain 2"/>
    <property type="match status" value="4"/>
</dbReference>
<comment type="caution">
    <text evidence="3">The sequence shown here is derived from an EMBL/GenBank/DDBJ whole genome shotgun (WGS) entry which is preliminary data.</text>
</comment>
<feature type="compositionally biased region" description="Pro residues" evidence="1">
    <location>
        <begin position="2085"/>
        <end position="2097"/>
    </location>
</feature>
<evidence type="ECO:0000313" key="3">
    <source>
        <dbReference type="EMBL" id="KAG9391779.1"/>
    </source>
</evidence>
<dbReference type="SUPFAM" id="SSF57184">
    <property type="entry name" value="Growth factor receptor domain"/>
    <property type="match status" value="3"/>
</dbReference>